<keyword evidence="2" id="KW-1185">Reference proteome</keyword>
<reference evidence="1" key="1">
    <citation type="journal article" date="2020" name="Cell">
        <title>Large-Scale Comparative Analyses of Tick Genomes Elucidate Their Genetic Diversity and Vector Capacities.</title>
        <authorList>
            <consortium name="Tick Genome and Microbiome Consortium (TIGMIC)"/>
            <person name="Jia N."/>
            <person name="Wang J."/>
            <person name="Shi W."/>
            <person name="Du L."/>
            <person name="Sun Y."/>
            <person name="Zhan W."/>
            <person name="Jiang J.F."/>
            <person name="Wang Q."/>
            <person name="Zhang B."/>
            <person name="Ji P."/>
            <person name="Bell-Sakyi L."/>
            <person name="Cui X.M."/>
            <person name="Yuan T.T."/>
            <person name="Jiang B.G."/>
            <person name="Yang W.F."/>
            <person name="Lam T.T."/>
            <person name="Chang Q.C."/>
            <person name="Ding S.J."/>
            <person name="Wang X.J."/>
            <person name="Zhu J.G."/>
            <person name="Ruan X.D."/>
            <person name="Zhao L."/>
            <person name="Wei J.T."/>
            <person name="Ye R.Z."/>
            <person name="Que T.C."/>
            <person name="Du C.H."/>
            <person name="Zhou Y.H."/>
            <person name="Cheng J.X."/>
            <person name="Dai P.F."/>
            <person name="Guo W.B."/>
            <person name="Han X.H."/>
            <person name="Huang E.J."/>
            <person name="Li L.F."/>
            <person name="Wei W."/>
            <person name="Gao Y.C."/>
            <person name="Liu J.Z."/>
            <person name="Shao H.Z."/>
            <person name="Wang X."/>
            <person name="Wang C.C."/>
            <person name="Yang T.C."/>
            <person name="Huo Q.B."/>
            <person name="Li W."/>
            <person name="Chen H.Y."/>
            <person name="Chen S.E."/>
            <person name="Zhou L.G."/>
            <person name="Ni X.B."/>
            <person name="Tian J.H."/>
            <person name="Sheng Y."/>
            <person name="Liu T."/>
            <person name="Pan Y.S."/>
            <person name="Xia L.Y."/>
            <person name="Li J."/>
            <person name="Zhao F."/>
            <person name="Cao W.C."/>
        </authorList>
    </citation>
    <scope>NUCLEOTIDE SEQUENCE</scope>
    <source>
        <strain evidence="1">Rsan-2018</strain>
    </source>
</reference>
<evidence type="ECO:0000313" key="2">
    <source>
        <dbReference type="Proteomes" id="UP000821837"/>
    </source>
</evidence>
<comment type="caution">
    <text evidence="1">The sequence shown here is derived from an EMBL/GenBank/DDBJ whole genome shotgun (WGS) entry which is preliminary data.</text>
</comment>
<dbReference type="InterPro" id="IPR035810">
    <property type="entry name" value="PEBP_euk"/>
</dbReference>
<dbReference type="AlphaFoldDB" id="A0A9D4PXA9"/>
<dbReference type="PANTHER" id="PTHR11362:SF82">
    <property type="entry name" value="PHOSPHATIDYLETHANOLAMINE-BINDING PROTEIN 4"/>
    <property type="match status" value="1"/>
</dbReference>
<dbReference type="Proteomes" id="UP000821837">
    <property type="component" value="Unassembled WGS sequence"/>
</dbReference>
<dbReference type="Gene3D" id="3.90.280.10">
    <property type="entry name" value="PEBP-like"/>
    <property type="match status" value="1"/>
</dbReference>
<dbReference type="SUPFAM" id="SSF49777">
    <property type="entry name" value="PEBP-like"/>
    <property type="match status" value="1"/>
</dbReference>
<protein>
    <recommendedName>
        <fullName evidence="3">Phosphatidylethanolamine binding protein</fullName>
    </recommendedName>
</protein>
<evidence type="ECO:0008006" key="3">
    <source>
        <dbReference type="Google" id="ProtNLM"/>
    </source>
</evidence>
<dbReference type="EMBL" id="JABSTV010001250">
    <property type="protein sequence ID" value="KAH7957489.1"/>
    <property type="molecule type" value="Genomic_DNA"/>
</dbReference>
<dbReference type="VEuPathDB" id="VectorBase:RSAN_041439"/>
<reference evidence="1" key="2">
    <citation type="submission" date="2021-09" db="EMBL/GenBank/DDBJ databases">
        <authorList>
            <person name="Jia N."/>
            <person name="Wang J."/>
            <person name="Shi W."/>
            <person name="Du L."/>
            <person name="Sun Y."/>
            <person name="Zhan W."/>
            <person name="Jiang J."/>
            <person name="Wang Q."/>
            <person name="Zhang B."/>
            <person name="Ji P."/>
            <person name="Sakyi L.B."/>
            <person name="Cui X."/>
            <person name="Yuan T."/>
            <person name="Jiang B."/>
            <person name="Yang W."/>
            <person name="Lam T.T.-Y."/>
            <person name="Chang Q."/>
            <person name="Ding S."/>
            <person name="Wang X."/>
            <person name="Zhu J."/>
            <person name="Ruan X."/>
            <person name="Zhao L."/>
            <person name="Wei J."/>
            <person name="Que T."/>
            <person name="Du C."/>
            <person name="Cheng J."/>
            <person name="Dai P."/>
            <person name="Han X."/>
            <person name="Huang E."/>
            <person name="Gao Y."/>
            <person name="Liu J."/>
            <person name="Shao H."/>
            <person name="Ye R."/>
            <person name="Li L."/>
            <person name="Wei W."/>
            <person name="Wang X."/>
            <person name="Wang C."/>
            <person name="Huo Q."/>
            <person name="Li W."/>
            <person name="Guo W."/>
            <person name="Chen H."/>
            <person name="Chen S."/>
            <person name="Zhou L."/>
            <person name="Zhou L."/>
            <person name="Ni X."/>
            <person name="Tian J."/>
            <person name="Zhou Y."/>
            <person name="Sheng Y."/>
            <person name="Liu T."/>
            <person name="Pan Y."/>
            <person name="Xia L."/>
            <person name="Li J."/>
            <person name="Zhao F."/>
            <person name="Cao W."/>
        </authorList>
    </citation>
    <scope>NUCLEOTIDE SEQUENCE</scope>
    <source>
        <strain evidence="1">Rsan-2018</strain>
        <tissue evidence="1">Larvae</tissue>
    </source>
</reference>
<dbReference type="CDD" id="cd00866">
    <property type="entry name" value="PEBP_euk"/>
    <property type="match status" value="1"/>
</dbReference>
<dbReference type="PANTHER" id="PTHR11362">
    <property type="entry name" value="PHOSPHATIDYLETHANOLAMINE-BINDING PROTEIN"/>
    <property type="match status" value="1"/>
</dbReference>
<dbReference type="InterPro" id="IPR008914">
    <property type="entry name" value="PEBP"/>
</dbReference>
<dbReference type="Pfam" id="PF01161">
    <property type="entry name" value="PBP"/>
    <property type="match status" value="1"/>
</dbReference>
<accession>A0A9D4PXA9</accession>
<organism evidence="1 2">
    <name type="scientific">Rhipicephalus sanguineus</name>
    <name type="common">Brown dog tick</name>
    <name type="synonym">Ixodes sanguineus</name>
    <dbReference type="NCBI Taxonomy" id="34632"/>
    <lineage>
        <taxon>Eukaryota</taxon>
        <taxon>Metazoa</taxon>
        <taxon>Ecdysozoa</taxon>
        <taxon>Arthropoda</taxon>
        <taxon>Chelicerata</taxon>
        <taxon>Arachnida</taxon>
        <taxon>Acari</taxon>
        <taxon>Parasitiformes</taxon>
        <taxon>Ixodida</taxon>
        <taxon>Ixodoidea</taxon>
        <taxon>Ixodidae</taxon>
        <taxon>Rhipicephalinae</taxon>
        <taxon>Rhipicephalus</taxon>
        <taxon>Rhipicephalus</taxon>
    </lineage>
</organism>
<gene>
    <name evidence="1" type="ORF">HPB52_019243</name>
</gene>
<dbReference type="InterPro" id="IPR036610">
    <property type="entry name" value="PEBP-like_sf"/>
</dbReference>
<evidence type="ECO:0000313" key="1">
    <source>
        <dbReference type="EMBL" id="KAH7957489.1"/>
    </source>
</evidence>
<name>A0A9D4PXA9_RHISA</name>
<sequence>MGNELEPQSAAEPPRVALQGRLDRFYALCMVDLDAPSASKPKHRAWLHWLVVNIPALKLTGIRSAILPGRRAGAGGVQPPDTGGGYRWKQPHRFQPGNFIFIPMRAAFDVWTFMIDNSIHNITAFNFFRIDSDFRSVL</sequence>
<proteinExistence type="predicted"/>